<protein>
    <recommendedName>
        <fullName evidence="4">Outer membrane protein beta-barrel domain-containing protein</fullName>
    </recommendedName>
</protein>
<gene>
    <name evidence="2" type="ORF">ACFFGA_00965</name>
</gene>
<dbReference type="RefSeq" id="WP_386058347.1">
    <property type="nucleotide sequence ID" value="NZ_JBHLTQ010000001.1"/>
</dbReference>
<evidence type="ECO:0000256" key="1">
    <source>
        <dbReference type="SAM" id="SignalP"/>
    </source>
</evidence>
<accession>A0ABV6Q4D1</accession>
<proteinExistence type="predicted"/>
<dbReference type="Proteomes" id="UP001589832">
    <property type="component" value="Unassembled WGS sequence"/>
</dbReference>
<feature type="signal peptide" evidence="1">
    <location>
        <begin position="1"/>
        <end position="19"/>
    </location>
</feature>
<keyword evidence="1" id="KW-0732">Signal</keyword>
<dbReference type="EMBL" id="JBHLTQ010000001">
    <property type="protein sequence ID" value="MFC0603109.1"/>
    <property type="molecule type" value="Genomic_DNA"/>
</dbReference>
<evidence type="ECO:0000313" key="3">
    <source>
        <dbReference type="Proteomes" id="UP001589832"/>
    </source>
</evidence>
<sequence>MKKLILIALLCFTFQFNYSQESYTINGETLELKTEIDGKLDLLWNTIDGQYRYFVRTENGTITELKNTKNTDNKYQEEYKTTLSELTNGKATDKLKLTLYSLRNYIDAYNATVDSNYTSSPTESNVQFRLGFSGGLTNNPFVGNPDNKKVPMIGAELEIFEANALPRHSGFLQARHTFDSDDFPYSTTEFSLGYRFRFINKETFSIYGQMKMATINFSSVTFIDEDDMEVDQSNTSFDIPFIFGIGSDIKVGANSYITIIYGELFALLLDNQGNFSTDIALGYKFNL</sequence>
<feature type="chain" id="PRO_5047263220" description="Outer membrane protein beta-barrel domain-containing protein" evidence="1">
    <location>
        <begin position="20"/>
        <end position="287"/>
    </location>
</feature>
<comment type="caution">
    <text evidence="2">The sequence shown here is derived from an EMBL/GenBank/DDBJ whole genome shotgun (WGS) entry which is preliminary data.</text>
</comment>
<organism evidence="2 3">
    <name type="scientific">Winogradskyella pulchriflava</name>
    <dbReference type="NCBI Taxonomy" id="1110688"/>
    <lineage>
        <taxon>Bacteria</taxon>
        <taxon>Pseudomonadati</taxon>
        <taxon>Bacteroidota</taxon>
        <taxon>Flavobacteriia</taxon>
        <taxon>Flavobacteriales</taxon>
        <taxon>Flavobacteriaceae</taxon>
        <taxon>Winogradskyella</taxon>
    </lineage>
</organism>
<name>A0ABV6Q4D1_9FLAO</name>
<reference evidence="2 3" key="1">
    <citation type="submission" date="2024-09" db="EMBL/GenBank/DDBJ databases">
        <authorList>
            <person name="Sun Q."/>
            <person name="Mori K."/>
        </authorList>
    </citation>
    <scope>NUCLEOTIDE SEQUENCE [LARGE SCALE GENOMIC DNA]</scope>
    <source>
        <strain evidence="2 3">NCAIM B.02481</strain>
    </source>
</reference>
<evidence type="ECO:0000313" key="2">
    <source>
        <dbReference type="EMBL" id="MFC0603109.1"/>
    </source>
</evidence>
<keyword evidence="3" id="KW-1185">Reference proteome</keyword>
<evidence type="ECO:0008006" key="4">
    <source>
        <dbReference type="Google" id="ProtNLM"/>
    </source>
</evidence>